<gene>
    <name evidence="2" type="ORF">NP603_06900</name>
</gene>
<organism evidence="2 3">
    <name type="scientific">Methylomonas aurea</name>
    <dbReference type="NCBI Taxonomy" id="2952224"/>
    <lineage>
        <taxon>Bacteria</taxon>
        <taxon>Pseudomonadati</taxon>
        <taxon>Pseudomonadota</taxon>
        <taxon>Gammaproteobacteria</taxon>
        <taxon>Methylococcales</taxon>
        <taxon>Methylococcaceae</taxon>
        <taxon>Methylomonas</taxon>
    </lineage>
</organism>
<dbReference type="Proteomes" id="UP001524569">
    <property type="component" value="Unassembled WGS sequence"/>
</dbReference>
<evidence type="ECO:0000313" key="3">
    <source>
        <dbReference type="Proteomes" id="UP001524569"/>
    </source>
</evidence>
<keyword evidence="1" id="KW-0732">Signal</keyword>
<proteinExistence type="predicted"/>
<accession>A0ABT1UGJ7</accession>
<feature type="signal peptide" evidence="1">
    <location>
        <begin position="1"/>
        <end position="23"/>
    </location>
</feature>
<name>A0ABT1UGJ7_9GAMM</name>
<keyword evidence="3" id="KW-1185">Reference proteome</keyword>
<evidence type="ECO:0000313" key="2">
    <source>
        <dbReference type="EMBL" id="MCQ8180829.1"/>
    </source>
</evidence>
<feature type="chain" id="PRO_5046781202" evidence="1">
    <location>
        <begin position="24"/>
        <end position="286"/>
    </location>
</feature>
<sequence>MTINIATAITVILSFAAMSQAFAETVKAPSLFANGVAEITDIKLEANEISALMLLEGVLDISSAAVLAGGCQSVEAHYAIEVNADGAVNKPESNSAKISSSENPVPLLFNATIEQRRDFFGQNFNIVQTQKSKLKDTPISEYSANLTVNHELTLLSLYSKSNIQGQNNNANAHQNLLIKNFYQEQAPDNPNLYLYGWGAESSSIAGYPANLAWIRLKALRTQGQFKRLALLADRLLGASACRIAIDSSVEPKVGNEKGNPGSLTLKGSMVITRASGHEEDLKEFAF</sequence>
<protein>
    <submittedName>
        <fullName evidence="2">Uncharacterized protein</fullName>
    </submittedName>
</protein>
<reference evidence="2 3" key="1">
    <citation type="submission" date="2022-07" db="EMBL/GenBank/DDBJ databases">
        <title>Methylomonas rivi sp. nov., Methylomonas rosea sp. nov., Methylomonas aureus sp. nov. and Methylomonas subterranea sp. nov., four novel methanotrophs isolated from a freshwater creek and the deep terrestrial subsurface.</title>
        <authorList>
            <person name="Abin C."/>
            <person name="Sankaranarayanan K."/>
            <person name="Garner C."/>
            <person name="Sindelar R."/>
            <person name="Kotary K."/>
            <person name="Garner R."/>
            <person name="Barclay S."/>
            <person name="Lawson P."/>
            <person name="Krumholz L."/>
        </authorList>
    </citation>
    <scope>NUCLEOTIDE SEQUENCE [LARGE SCALE GENOMIC DNA]</scope>
    <source>
        <strain evidence="2 3">SURF-1</strain>
    </source>
</reference>
<evidence type="ECO:0000256" key="1">
    <source>
        <dbReference type="SAM" id="SignalP"/>
    </source>
</evidence>
<dbReference type="EMBL" id="JANIBM010000005">
    <property type="protein sequence ID" value="MCQ8180829.1"/>
    <property type="molecule type" value="Genomic_DNA"/>
</dbReference>
<dbReference type="RefSeq" id="WP_256610180.1">
    <property type="nucleotide sequence ID" value="NZ_JANIBM010000005.1"/>
</dbReference>
<comment type="caution">
    <text evidence="2">The sequence shown here is derived from an EMBL/GenBank/DDBJ whole genome shotgun (WGS) entry which is preliminary data.</text>
</comment>